<accession>A0A176S5I4</accession>
<sequence>MLRFCEWINRVFLLIRGIKWINRGIKRYNRGINRINFCPIREFWWCDPLL</sequence>
<reference evidence="1 2" key="1">
    <citation type="submission" date="2016-05" db="EMBL/GenBank/DDBJ databases">
        <title>Single-cell genome of chain-forming Candidatus Thiomargarita nelsonii and comparison to other large sulfur-oxidizing bacteria.</title>
        <authorList>
            <person name="Winkel M."/>
            <person name="Salman V."/>
            <person name="Woyke T."/>
            <person name="Schulz-Vogt H."/>
            <person name="Richter M."/>
            <person name="Flood B."/>
            <person name="Bailey J."/>
            <person name="Amann R."/>
            <person name="Mussmann M."/>
        </authorList>
    </citation>
    <scope>NUCLEOTIDE SEQUENCE [LARGE SCALE GENOMIC DNA]</scope>
    <source>
        <strain evidence="1 2">THI036</strain>
    </source>
</reference>
<dbReference type="EMBL" id="LUTY01000488">
    <property type="protein sequence ID" value="OAD23217.1"/>
    <property type="molecule type" value="Genomic_DNA"/>
</dbReference>
<name>A0A176S5I4_9GAMM</name>
<comment type="caution">
    <text evidence="1">The sequence shown here is derived from an EMBL/GenBank/DDBJ whole genome shotgun (WGS) entry which is preliminary data.</text>
</comment>
<dbReference type="Proteomes" id="UP000076962">
    <property type="component" value="Unassembled WGS sequence"/>
</dbReference>
<evidence type="ECO:0000313" key="1">
    <source>
        <dbReference type="EMBL" id="OAD23217.1"/>
    </source>
</evidence>
<evidence type="ECO:0000313" key="2">
    <source>
        <dbReference type="Proteomes" id="UP000076962"/>
    </source>
</evidence>
<organism evidence="1 2">
    <name type="scientific">Candidatus Thiomargarita nelsonii</name>
    <dbReference type="NCBI Taxonomy" id="1003181"/>
    <lineage>
        <taxon>Bacteria</taxon>
        <taxon>Pseudomonadati</taxon>
        <taxon>Pseudomonadota</taxon>
        <taxon>Gammaproteobacteria</taxon>
        <taxon>Thiotrichales</taxon>
        <taxon>Thiotrichaceae</taxon>
        <taxon>Thiomargarita</taxon>
    </lineage>
</organism>
<protein>
    <submittedName>
        <fullName evidence="1">Uncharacterized protein</fullName>
    </submittedName>
</protein>
<dbReference type="AlphaFoldDB" id="A0A176S5I4"/>
<gene>
    <name evidence="1" type="ORF">THIOM_000957</name>
</gene>
<keyword evidence="2" id="KW-1185">Reference proteome</keyword>
<proteinExistence type="predicted"/>